<evidence type="ECO:0000256" key="3">
    <source>
        <dbReference type="ARBA" id="ARBA00022801"/>
    </source>
</evidence>
<proteinExistence type="inferred from homology"/>
<feature type="binding site" evidence="8">
    <location>
        <position position="198"/>
    </location>
    <ligand>
        <name>Zn(2+)</name>
        <dbReference type="ChEBI" id="CHEBI:29105"/>
    </ligand>
</feature>
<evidence type="ECO:0000313" key="11">
    <source>
        <dbReference type="Proteomes" id="UP000265509"/>
    </source>
</evidence>
<dbReference type="InterPro" id="IPR032466">
    <property type="entry name" value="Metal_Hydrolase"/>
</dbReference>
<feature type="domain" description="Amidohydrolase-related" evidence="9">
    <location>
        <begin position="57"/>
        <end position="380"/>
    </location>
</feature>
<dbReference type="RefSeq" id="WP_117955590.1">
    <property type="nucleotide sequence ID" value="NZ_QRAN01000014.1"/>
</dbReference>
<dbReference type="AlphaFoldDB" id="A0A3L7DX20"/>
<dbReference type="Proteomes" id="UP000265509">
    <property type="component" value="Unassembled WGS sequence"/>
</dbReference>
<dbReference type="Gene3D" id="3.20.20.140">
    <property type="entry name" value="Metal-dependent hydrolases"/>
    <property type="match status" value="1"/>
</dbReference>
<dbReference type="NCBIfam" id="TIGR00221">
    <property type="entry name" value="nagA"/>
    <property type="match status" value="1"/>
</dbReference>
<comment type="similarity">
    <text evidence="1 5">Belongs to the metallo-dependent hydrolases superfamily. NagA family.</text>
</comment>
<dbReference type="EC" id="3.5.1.25" evidence="10"/>
<dbReference type="Gene3D" id="2.30.40.10">
    <property type="entry name" value="Urease, subunit C, domain 1"/>
    <property type="match status" value="1"/>
</dbReference>
<feature type="binding site" evidence="7">
    <location>
        <begin position="222"/>
        <end position="223"/>
    </location>
    <ligand>
        <name>substrate</name>
    </ligand>
</feature>
<dbReference type="GO" id="GO:0008448">
    <property type="term" value="F:N-acetylglucosamine-6-phosphate deacetylase activity"/>
    <property type="evidence" value="ECO:0007669"/>
    <property type="project" value="UniProtKB-EC"/>
</dbReference>
<feature type="binding site" evidence="7">
    <location>
        <begin position="309"/>
        <end position="311"/>
    </location>
    <ligand>
        <name>substrate</name>
    </ligand>
</feature>
<dbReference type="PANTHER" id="PTHR11113">
    <property type="entry name" value="N-ACETYLGLUCOSAMINE-6-PHOSPHATE DEACETYLASE"/>
    <property type="match status" value="1"/>
</dbReference>
<evidence type="ECO:0000256" key="5">
    <source>
        <dbReference type="PIRNR" id="PIRNR038994"/>
    </source>
</evidence>
<evidence type="ECO:0000256" key="2">
    <source>
        <dbReference type="ARBA" id="ARBA00022723"/>
    </source>
</evidence>
<dbReference type="PIRSF" id="PIRSF038994">
    <property type="entry name" value="NagA"/>
    <property type="match status" value="1"/>
</dbReference>
<keyword evidence="4 5" id="KW-0119">Carbohydrate metabolism</keyword>
<evidence type="ECO:0000256" key="8">
    <source>
        <dbReference type="PIRSR" id="PIRSR038994-3"/>
    </source>
</evidence>
<keyword evidence="2 8" id="KW-0479">Metal-binding</keyword>
<comment type="cofactor">
    <cofactor evidence="8">
        <name>a divalent metal cation</name>
        <dbReference type="ChEBI" id="CHEBI:60240"/>
    </cofactor>
    <text evidence="8">Binds 1 divalent metal cation per subunit.</text>
</comment>
<evidence type="ECO:0000256" key="7">
    <source>
        <dbReference type="PIRSR" id="PIRSR038994-2"/>
    </source>
</evidence>
<keyword evidence="3 5" id="KW-0378">Hydrolase</keyword>
<dbReference type="InterPro" id="IPR011059">
    <property type="entry name" value="Metal-dep_hydrolase_composite"/>
</dbReference>
<reference evidence="10 11" key="1">
    <citation type="submission" date="2018-07" db="EMBL/GenBank/DDBJ databases">
        <title>Halioglobus sp. genome submission.</title>
        <authorList>
            <person name="Ye M.-Q."/>
            <person name="Du Z.-J."/>
        </authorList>
    </citation>
    <scope>NUCLEOTIDE SEQUENCE [LARGE SCALE GENOMIC DNA]</scope>
    <source>
        <strain evidence="10 11">U0301</strain>
    </source>
</reference>
<evidence type="ECO:0000256" key="1">
    <source>
        <dbReference type="ARBA" id="ARBA00010716"/>
    </source>
</evidence>
<keyword evidence="11" id="KW-1185">Reference proteome</keyword>
<feature type="active site" description="Proton donor/acceptor" evidence="6">
    <location>
        <position position="277"/>
    </location>
</feature>
<dbReference type="Pfam" id="PF01979">
    <property type="entry name" value="Amidohydro_1"/>
    <property type="match status" value="1"/>
</dbReference>
<dbReference type="OrthoDB" id="9776488at2"/>
<feature type="binding site" evidence="8">
    <location>
        <position position="134"/>
    </location>
    <ligand>
        <name>Zn(2+)</name>
        <dbReference type="ChEBI" id="CHEBI:29105"/>
    </ligand>
</feature>
<accession>A0A3L7DX20</accession>
<dbReference type="InterPro" id="IPR006680">
    <property type="entry name" value="Amidohydro-rel"/>
</dbReference>
<name>A0A3L7DX20_9GAMM</name>
<dbReference type="PANTHER" id="PTHR11113:SF14">
    <property type="entry name" value="N-ACETYLGLUCOSAMINE-6-PHOSPHATE DEACETYLASE"/>
    <property type="match status" value="1"/>
</dbReference>
<evidence type="ECO:0000313" key="10">
    <source>
        <dbReference type="EMBL" id="RLQ21325.1"/>
    </source>
</evidence>
<comment type="caution">
    <text evidence="10">The sequence shown here is derived from an EMBL/GenBank/DDBJ whole genome shotgun (WGS) entry which is preliminary data.</text>
</comment>
<sequence>MPGPALVSAICPRRLFDGDNWLDDHALLIDREQIVAVLPRAELAADIQRHELAGLNLAPGLIDIQVNGGGGVMFNNQPSAEGVATIANAHRRYGTTGIMPTVISDTPEVQRRAASAIAAARAAGESGVLGLHLEGPHFAPNRRGTHKATMIRPPAPSDIDWLTSLGDFPTMITLAPEHAGPGVVRKLSQAGLLVCAGHTDASYQQISAAIAEGLRGFTHLFNAMSPLQGRAPGTVGAALDNTDTWAGIIADGHHVDPAAIRIAHRAKGPGKLLLVSDAMSTVGGPDSIEIYGECIKVDAGRLVNAEGNLAGSAIALFDAVRIAHLDAGLALEECLRMASRYPAQFLGLEGQLGRLAAGYRADLFAFDNDYQVSHTWVAGEHQQHAI</sequence>
<gene>
    <name evidence="10" type="primary">nagA</name>
    <name evidence="10" type="ORF">DWB85_13570</name>
</gene>
<feature type="binding site" evidence="7">
    <location>
        <position position="145"/>
    </location>
    <ligand>
        <name>substrate</name>
    </ligand>
</feature>
<dbReference type="SUPFAM" id="SSF51338">
    <property type="entry name" value="Composite domain of metallo-dependent hydrolases"/>
    <property type="match status" value="1"/>
</dbReference>
<dbReference type="SUPFAM" id="SSF51556">
    <property type="entry name" value="Metallo-dependent hydrolases"/>
    <property type="match status" value="1"/>
</dbReference>
<dbReference type="InterPro" id="IPR003764">
    <property type="entry name" value="GlcNAc_6-P_deAcase"/>
</dbReference>
<dbReference type="GO" id="GO:0006046">
    <property type="term" value="P:N-acetylglucosamine catabolic process"/>
    <property type="evidence" value="ECO:0007669"/>
    <property type="project" value="TreeGrafter"/>
</dbReference>
<dbReference type="GO" id="GO:0046872">
    <property type="term" value="F:metal ion binding"/>
    <property type="evidence" value="ECO:0007669"/>
    <property type="project" value="UniProtKB-KW"/>
</dbReference>
<evidence type="ECO:0000256" key="4">
    <source>
        <dbReference type="ARBA" id="ARBA00023277"/>
    </source>
</evidence>
<protein>
    <submittedName>
        <fullName evidence="10">N-acetylglucosamine-6-phosphate deacetylase</fullName>
        <ecNumber evidence="10">3.5.1.25</ecNumber>
    </submittedName>
</protein>
<feature type="binding site" evidence="7">
    <location>
        <position position="230"/>
    </location>
    <ligand>
        <name>substrate</name>
    </ligand>
</feature>
<organism evidence="10 11">
    <name type="scientific">Seongchinamella sediminis</name>
    <dbReference type="NCBI Taxonomy" id="2283635"/>
    <lineage>
        <taxon>Bacteria</taxon>
        <taxon>Pseudomonadati</taxon>
        <taxon>Pseudomonadota</taxon>
        <taxon>Gammaproteobacteria</taxon>
        <taxon>Cellvibrionales</taxon>
        <taxon>Halieaceae</taxon>
        <taxon>Seongchinamella</taxon>
    </lineage>
</organism>
<feature type="binding site" evidence="7">
    <location>
        <position position="254"/>
    </location>
    <ligand>
        <name>substrate</name>
    </ligand>
</feature>
<dbReference type="EMBL" id="QRAN01000014">
    <property type="protein sequence ID" value="RLQ21325.1"/>
    <property type="molecule type" value="Genomic_DNA"/>
</dbReference>
<dbReference type="CDD" id="cd00854">
    <property type="entry name" value="NagA"/>
    <property type="match status" value="1"/>
</dbReference>
<evidence type="ECO:0000259" key="9">
    <source>
        <dbReference type="Pfam" id="PF01979"/>
    </source>
</evidence>
<feature type="binding site" evidence="8">
    <location>
        <position position="219"/>
    </location>
    <ligand>
        <name>Zn(2+)</name>
        <dbReference type="ChEBI" id="CHEBI:29105"/>
    </ligand>
</feature>
<evidence type="ECO:0000256" key="6">
    <source>
        <dbReference type="PIRSR" id="PIRSR038994-1"/>
    </source>
</evidence>